<dbReference type="EMBL" id="CM000581">
    <property type="protein sequence ID" value="EWG42712.1"/>
    <property type="molecule type" value="Genomic_DNA"/>
</dbReference>
<accession>W7MD25</accession>
<gene>
    <name evidence="2" type="ORF">FVEG_15483</name>
</gene>
<organism evidence="2 3">
    <name type="scientific">Gibberella moniliformis (strain M3125 / FGSC 7600)</name>
    <name type="common">Maize ear and stalk rot fungus</name>
    <name type="synonym">Fusarium verticillioides</name>
    <dbReference type="NCBI Taxonomy" id="334819"/>
    <lineage>
        <taxon>Eukaryota</taxon>
        <taxon>Fungi</taxon>
        <taxon>Dikarya</taxon>
        <taxon>Ascomycota</taxon>
        <taxon>Pezizomycotina</taxon>
        <taxon>Sordariomycetes</taxon>
        <taxon>Hypocreomycetidae</taxon>
        <taxon>Hypocreales</taxon>
        <taxon>Nectriaceae</taxon>
        <taxon>Fusarium</taxon>
        <taxon>Fusarium fujikuroi species complex</taxon>
    </lineage>
</organism>
<evidence type="ECO:0000313" key="2">
    <source>
        <dbReference type="EMBL" id="EWG42712.1"/>
    </source>
</evidence>
<dbReference type="Pfam" id="PF06985">
    <property type="entry name" value="HET"/>
    <property type="match status" value="1"/>
</dbReference>
<evidence type="ECO:0000259" key="1">
    <source>
        <dbReference type="Pfam" id="PF06985"/>
    </source>
</evidence>
<dbReference type="RefSeq" id="XP_018748903.1">
    <property type="nucleotide sequence ID" value="XM_018904611.1"/>
</dbReference>
<keyword evidence="3" id="KW-1185">Reference proteome</keyword>
<dbReference type="KEGG" id="fvr:FVEG_15483"/>
<proteinExistence type="predicted"/>
<sequence>MADIYSSAAMVLAWLSSSDEDVSEAFNTFERIVHITEGQVGHIDFTSLTETELYDICIKRVVWQPELLSWLIPPDSGLHGIPDGILKISKSLAAIHRFAELKFWNRVWIHQEVVLAKKLCLLSPSRILQRSKCFIALLGLEAYMQALADMNPESAQRLQIRAFKYLSSGILEILMTRFSFRGIADRPPGCDMWRLNLYLSLESEATKYLDHIYGLIAVTKAPIIPDYSKSIRDVTLEFMAWAVPLWMSIRKKATKRKWDAKFKDEWRFEISNILNSHAVGLSRLYDLPS</sequence>
<dbReference type="GeneID" id="30072359"/>
<evidence type="ECO:0000313" key="3">
    <source>
        <dbReference type="Proteomes" id="UP000009096"/>
    </source>
</evidence>
<dbReference type="InterPro" id="IPR010730">
    <property type="entry name" value="HET"/>
</dbReference>
<name>W7MD25_GIBM7</name>
<dbReference type="OrthoDB" id="5386682at2759"/>
<dbReference type="STRING" id="334819.W7MD25"/>
<protein>
    <recommendedName>
        <fullName evidence="1">Heterokaryon incompatibility domain-containing protein</fullName>
    </recommendedName>
</protein>
<dbReference type="InterPro" id="IPR052895">
    <property type="entry name" value="HetReg/Transcr_Mod"/>
</dbReference>
<dbReference type="EMBL" id="DS022246">
    <property type="protein sequence ID" value="EWG42712.1"/>
    <property type="molecule type" value="Genomic_DNA"/>
</dbReference>
<dbReference type="PANTHER" id="PTHR24148:SF73">
    <property type="entry name" value="HET DOMAIN PROTEIN (AFU_ORTHOLOGUE AFUA_8G01020)"/>
    <property type="match status" value="1"/>
</dbReference>
<dbReference type="Proteomes" id="UP000009096">
    <property type="component" value="Chromosome 4"/>
</dbReference>
<feature type="domain" description="Heterokaryon incompatibility" evidence="1">
    <location>
        <begin position="1"/>
        <end position="112"/>
    </location>
</feature>
<dbReference type="VEuPathDB" id="FungiDB:FVEG_15483"/>
<reference evidence="2 3" key="1">
    <citation type="journal article" date="2010" name="Nature">
        <title>Comparative genomics reveals mobile pathogenicity chromosomes in Fusarium.</title>
        <authorList>
            <person name="Ma L.J."/>
            <person name="van der Does H.C."/>
            <person name="Borkovich K.A."/>
            <person name="Coleman J.J."/>
            <person name="Daboussi M.J."/>
            <person name="Di Pietro A."/>
            <person name="Dufresne M."/>
            <person name="Freitag M."/>
            <person name="Grabherr M."/>
            <person name="Henrissat B."/>
            <person name="Houterman P.M."/>
            <person name="Kang S."/>
            <person name="Shim W.B."/>
            <person name="Woloshuk C."/>
            <person name="Xie X."/>
            <person name="Xu J.R."/>
            <person name="Antoniw J."/>
            <person name="Baker S.E."/>
            <person name="Bluhm B.H."/>
            <person name="Breakspear A."/>
            <person name="Brown D.W."/>
            <person name="Butchko R.A."/>
            <person name="Chapman S."/>
            <person name="Coulson R."/>
            <person name="Coutinho P.M."/>
            <person name="Danchin E.G."/>
            <person name="Diener A."/>
            <person name="Gale L.R."/>
            <person name="Gardiner D.M."/>
            <person name="Goff S."/>
            <person name="Hammond-Kosack K.E."/>
            <person name="Hilburn K."/>
            <person name="Hua-Van A."/>
            <person name="Jonkers W."/>
            <person name="Kazan K."/>
            <person name="Kodira C.D."/>
            <person name="Koehrsen M."/>
            <person name="Kumar L."/>
            <person name="Lee Y.H."/>
            <person name="Li L."/>
            <person name="Manners J.M."/>
            <person name="Miranda-Saavedra D."/>
            <person name="Mukherjee M."/>
            <person name="Park G."/>
            <person name="Park J."/>
            <person name="Park S.Y."/>
            <person name="Proctor R.H."/>
            <person name="Regev A."/>
            <person name="Ruiz-Roldan M.C."/>
            <person name="Sain D."/>
            <person name="Sakthikumar S."/>
            <person name="Sykes S."/>
            <person name="Schwartz D.C."/>
            <person name="Turgeon B.G."/>
            <person name="Wapinski I."/>
            <person name="Yoder O."/>
            <person name="Young S."/>
            <person name="Zeng Q."/>
            <person name="Zhou S."/>
            <person name="Galagan J."/>
            <person name="Cuomo C.A."/>
            <person name="Kistler H.C."/>
            <person name="Rep M."/>
        </authorList>
    </citation>
    <scope>NUCLEOTIDE SEQUENCE [LARGE SCALE GENOMIC DNA]</scope>
    <source>
        <strain evidence="3">M3125 / FGSC 7600</strain>
    </source>
</reference>
<dbReference type="PANTHER" id="PTHR24148">
    <property type="entry name" value="ANKYRIN REPEAT DOMAIN-CONTAINING PROTEIN 39 HOMOLOG-RELATED"/>
    <property type="match status" value="1"/>
</dbReference>
<dbReference type="AlphaFoldDB" id="W7MD25"/>